<evidence type="ECO:0000313" key="2">
    <source>
        <dbReference type="EMBL" id="ONI28408.1"/>
    </source>
</evidence>
<sequence length="247" mass="26911">MGCGESKLAVATSNTILRRKKSNVGGSSKKSKDIETVLENVDNGSSTVQQPADCKSSEQVLDKDRENINVNNNVGGGEPVATEEKAKDIIVNNEDGDYEDDGDKESLDKSNKEEHGEAAERLITHGSPNRFFSSRKLDEEGIDGIISEGRSGTSDYYTPRHGAGSKGSLYFKVDDDILEDNKELGLEAEETKAPETQQNEEPVKPEENLVKEAEVAVTTAIAEPKVVEPKVSILDEEEKNNLSLKTE</sequence>
<feature type="compositionally biased region" description="Basic and acidic residues" evidence="1">
    <location>
        <begin position="104"/>
        <end position="123"/>
    </location>
</feature>
<evidence type="ECO:0000313" key="3">
    <source>
        <dbReference type="Proteomes" id="UP000006882"/>
    </source>
</evidence>
<feature type="compositionally biased region" description="Basic and acidic residues" evidence="1">
    <location>
        <begin position="181"/>
        <end position="193"/>
    </location>
</feature>
<dbReference type="AlphaFoldDB" id="A0A251QXC1"/>
<dbReference type="EMBL" id="CM007651">
    <property type="protein sequence ID" value="ONI28408.1"/>
    <property type="molecule type" value="Genomic_DNA"/>
</dbReference>
<feature type="compositionally biased region" description="Acidic residues" evidence="1">
    <location>
        <begin position="94"/>
        <end position="103"/>
    </location>
</feature>
<protein>
    <submittedName>
        <fullName evidence="2">Uncharacterized protein</fullName>
    </submittedName>
</protein>
<dbReference type="Gramene" id="ONI28408">
    <property type="protein sequence ID" value="ONI28408"/>
    <property type="gene ID" value="PRUPE_1G140900"/>
</dbReference>
<gene>
    <name evidence="2" type="ORF">PRUPE_1G140900</name>
</gene>
<feature type="region of interest" description="Disordered" evidence="1">
    <location>
        <begin position="181"/>
        <end position="207"/>
    </location>
</feature>
<reference evidence="2 3" key="1">
    <citation type="journal article" date="2013" name="Nat. Genet.">
        <title>The high-quality draft genome of peach (Prunus persica) identifies unique patterns of genetic diversity, domestication and genome evolution.</title>
        <authorList>
            <consortium name="International Peach Genome Initiative"/>
            <person name="Verde I."/>
            <person name="Abbott A.G."/>
            <person name="Scalabrin S."/>
            <person name="Jung S."/>
            <person name="Shu S."/>
            <person name="Marroni F."/>
            <person name="Zhebentyayeva T."/>
            <person name="Dettori M.T."/>
            <person name="Grimwood J."/>
            <person name="Cattonaro F."/>
            <person name="Zuccolo A."/>
            <person name="Rossini L."/>
            <person name="Jenkins J."/>
            <person name="Vendramin E."/>
            <person name="Meisel L.A."/>
            <person name="Decroocq V."/>
            <person name="Sosinski B."/>
            <person name="Prochnik S."/>
            <person name="Mitros T."/>
            <person name="Policriti A."/>
            <person name="Cipriani G."/>
            <person name="Dondini L."/>
            <person name="Ficklin S."/>
            <person name="Goodstein D.M."/>
            <person name="Xuan P."/>
            <person name="Del Fabbro C."/>
            <person name="Aramini V."/>
            <person name="Copetti D."/>
            <person name="Gonzalez S."/>
            <person name="Horner D.S."/>
            <person name="Falchi R."/>
            <person name="Lucas S."/>
            <person name="Mica E."/>
            <person name="Maldonado J."/>
            <person name="Lazzari B."/>
            <person name="Bielenberg D."/>
            <person name="Pirona R."/>
            <person name="Miculan M."/>
            <person name="Barakat A."/>
            <person name="Testolin R."/>
            <person name="Stella A."/>
            <person name="Tartarini S."/>
            <person name="Tonutti P."/>
            <person name="Arus P."/>
            <person name="Orellana A."/>
            <person name="Wells C."/>
            <person name="Main D."/>
            <person name="Vizzotto G."/>
            <person name="Silva H."/>
            <person name="Salamini F."/>
            <person name="Schmutz J."/>
            <person name="Morgante M."/>
            <person name="Rokhsar D.S."/>
        </authorList>
    </citation>
    <scope>NUCLEOTIDE SEQUENCE [LARGE SCALE GENOMIC DNA]</scope>
    <source>
        <strain evidence="3">cv. Nemared</strain>
    </source>
</reference>
<keyword evidence="3" id="KW-1185">Reference proteome</keyword>
<feature type="region of interest" description="Disordered" evidence="1">
    <location>
        <begin position="61"/>
        <end position="165"/>
    </location>
</feature>
<name>A0A251QXC1_PRUPE</name>
<dbReference type="OrthoDB" id="776378at2759"/>
<accession>A0A251QXC1</accession>
<organism evidence="2 3">
    <name type="scientific">Prunus persica</name>
    <name type="common">Peach</name>
    <name type="synonym">Amygdalus persica</name>
    <dbReference type="NCBI Taxonomy" id="3760"/>
    <lineage>
        <taxon>Eukaryota</taxon>
        <taxon>Viridiplantae</taxon>
        <taxon>Streptophyta</taxon>
        <taxon>Embryophyta</taxon>
        <taxon>Tracheophyta</taxon>
        <taxon>Spermatophyta</taxon>
        <taxon>Magnoliopsida</taxon>
        <taxon>eudicotyledons</taxon>
        <taxon>Gunneridae</taxon>
        <taxon>Pentapetalae</taxon>
        <taxon>rosids</taxon>
        <taxon>fabids</taxon>
        <taxon>Rosales</taxon>
        <taxon>Rosaceae</taxon>
        <taxon>Amygdaloideae</taxon>
        <taxon>Amygdaleae</taxon>
        <taxon>Prunus</taxon>
    </lineage>
</organism>
<proteinExistence type="predicted"/>
<dbReference type="Proteomes" id="UP000006882">
    <property type="component" value="Chromosome G1"/>
</dbReference>
<evidence type="ECO:0000256" key="1">
    <source>
        <dbReference type="SAM" id="MobiDB-lite"/>
    </source>
</evidence>